<reference evidence="4 5" key="1">
    <citation type="submission" date="2014-07" db="EMBL/GenBank/DDBJ databases">
        <title>Draft Genome Sequence of Gephyronic Acid Producer, Cystobacter violaceus Strain Cb vi76.</title>
        <authorList>
            <person name="Stevens D.C."/>
            <person name="Young J."/>
            <person name="Carmichael R."/>
            <person name="Tan J."/>
            <person name="Taylor R.E."/>
        </authorList>
    </citation>
    <scope>NUCLEOTIDE SEQUENCE [LARGE SCALE GENOMIC DNA]</scope>
    <source>
        <strain evidence="4 5">Cb vi76</strain>
    </source>
</reference>
<dbReference type="InterPro" id="IPR042099">
    <property type="entry name" value="ANL_N_sf"/>
</dbReference>
<dbReference type="RefSeq" id="WP_043412269.1">
    <property type="nucleotide sequence ID" value="NZ_JPMI01000378.1"/>
</dbReference>
<evidence type="ECO:0000256" key="2">
    <source>
        <dbReference type="ARBA" id="ARBA00022840"/>
    </source>
</evidence>
<dbReference type="Pfam" id="PF00501">
    <property type="entry name" value="AMP-binding"/>
    <property type="match status" value="1"/>
</dbReference>
<keyword evidence="1" id="KW-0547">Nucleotide-binding</keyword>
<evidence type="ECO:0000313" key="5">
    <source>
        <dbReference type="Proteomes" id="UP000028547"/>
    </source>
</evidence>
<keyword evidence="2" id="KW-0067">ATP-binding</keyword>
<dbReference type="PANTHER" id="PTHR43272">
    <property type="entry name" value="LONG-CHAIN-FATTY-ACID--COA LIGASE"/>
    <property type="match status" value="1"/>
</dbReference>
<evidence type="ECO:0000259" key="3">
    <source>
        <dbReference type="Pfam" id="PF00501"/>
    </source>
</evidence>
<gene>
    <name evidence="4" type="ORF">Q664_47650</name>
</gene>
<dbReference type="AlphaFoldDB" id="A0A084SFZ0"/>
<evidence type="ECO:0000313" key="4">
    <source>
        <dbReference type="EMBL" id="KFA87375.1"/>
    </source>
</evidence>
<evidence type="ECO:0000256" key="1">
    <source>
        <dbReference type="ARBA" id="ARBA00022741"/>
    </source>
</evidence>
<dbReference type="GO" id="GO:0005524">
    <property type="term" value="F:ATP binding"/>
    <property type="evidence" value="ECO:0007669"/>
    <property type="project" value="UniProtKB-KW"/>
</dbReference>
<sequence>MTSPKFETLVDIFLQSIASFGPRPLFGEKKNGQWSWMTYIQFGQMVDDLRGGLAQLGVTHGDRVAVIANNRHEWAVGAYACYTLGAAYVPMYEAQLDKEWAYILNDCGAKVVFAATDAIAAKLKAIKSELPKLEHIIRFTGTATEADTFACLLRRGADTPSPVTTPKPADLAGLIYTSGTTGNPKGVMLSHSNLARNVCAMHEVFPMNKEDRSLAFLPWAHSFGQNVELNALLSMGASMGIAEGVDKIVDNLAEVQPTLLFSVPRIFNRIYDGLQKRMAAEKPIKRMLFHRGLEVAKQRKALAEKNQSSTLLDLQHAFFDKVVFSKVRARFGGRLKYAFSGAAAISREVAEFIDNLGITVYEGYGLTETSPIATANYPGYRKIGSVGRPIPGTRVEIDRSETGDPKQGEIVVYGHNVMMGYYNLPDENAKVFTADGGFKTGDMGMVDENGYVWITGRIKEQYKLENGKYVVPVPIEQALQLSPFIVNVMLHGQNKPFNVAIIVPDMEALKKWATEKGLDTSSIPELLKREEVQQLYREQINEFCKDAAKGYEKPQRFLLISEDFSTANDMLTPSLKLKRRNVLKKFGEAVEELYREAEKNGERAA</sequence>
<name>A0A084SFZ0_9BACT</name>
<comment type="caution">
    <text evidence="4">The sequence shown here is derived from an EMBL/GenBank/DDBJ whole genome shotgun (WGS) entry which is preliminary data.</text>
</comment>
<dbReference type="SUPFAM" id="SSF56801">
    <property type="entry name" value="Acetyl-CoA synthetase-like"/>
    <property type="match status" value="1"/>
</dbReference>
<dbReference type="PROSITE" id="PS00455">
    <property type="entry name" value="AMP_BINDING"/>
    <property type="match status" value="1"/>
</dbReference>
<organism evidence="4 5">
    <name type="scientific">Archangium violaceum Cb vi76</name>
    <dbReference type="NCBI Taxonomy" id="1406225"/>
    <lineage>
        <taxon>Bacteria</taxon>
        <taxon>Pseudomonadati</taxon>
        <taxon>Myxococcota</taxon>
        <taxon>Myxococcia</taxon>
        <taxon>Myxococcales</taxon>
        <taxon>Cystobacterineae</taxon>
        <taxon>Archangiaceae</taxon>
        <taxon>Archangium</taxon>
    </lineage>
</organism>
<dbReference type="PANTHER" id="PTHR43272:SF33">
    <property type="entry name" value="AMP-BINDING DOMAIN-CONTAINING PROTEIN-RELATED"/>
    <property type="match status" value="1"/>
</dbReference>
<dbReference type="Gene3D" id="3.40.50.12780">
    <property type="entry name" value="N-terminal domain of ligase-like"/>
    <property type="match status" value="1"/>
</dbReference>
<dbReference type="InterPro" id="IPR000873">
    <property type="entry name" value="AMP-dep_synth/lig_dom"/>
</dbReference>
<dbReference type="Proteomes" id="UP000028547">
    <property type="component" value="Unassembled WGS sequence"/>
</dbReference>
<keyword evidence="4" id="KW-0436">Ligase</keyword>
<feature type="domain" description="AMP-dependent synthetase/ligase" evidence="3">
    <location>
        <begin position="32"/>
        <end position="422"/>
    </location>
</feature>
<accession>A0A084SFZ0</accession>
<dbReference type="InterPro" id="IPR020845">
    <property type="entry name" value="AMP-binding_CS"/>
</dbReference>
<dbReference type="Pfam" id="PF23562">
    <property type="entry name" value="AMP-binding_C_3"/>
    <property type="match status" value="1"/>
</dbReference>
<dbReference type="GO" id="GO:0016020">
    <property type="term" value="C:membrane"/>
    <property type="evidence" value="ECO:0007669"/>
    <property type="project" value="TreeGrafter"/>
</dbReference>
<dbReference type="EMBL" id="JPMI01000378">
    <property type="protein sequence ID" value="KFA87375.1"/>
    <property type="molecule type" value="Genomic_DNA"/>
</dbReference>
<dbReference type="GO" id="GO:0004467">
    <property type="term" value="F:long-chain fatty acid-CoA ligase activity"/>
    <property type="evidence" value="ECO:0007669"/>
    <property type="project" value="TreeGrafter"/>
</dbReference>
<protein>
    <submittedName>
        <fullName evidence="4">Long-chain fatty acid--CoA ligase</fullName>
    </submittedName>
</protein>
<dbReference type="CDD" id="cd05907">
    <property type="entry name" value="VL_LC_FACS_like"/>
    <property type="match status" value="1"/>
</dbReference>
<proteinExistence type="predicted"/>